<evidence type="ECO:0000256" key="5">
    <source>
        <dbReference type="SAM" id="Coils"/>
    </source>
</evidence>
<evidence type="ECO:0000256" key="4">
    <source>
        <dbReference type="PROSITE-ProRule" id="PRU00283"/>
    </source>
</evidence>
<evidence type="ECO:0000256" key="2">
    <source>
        <dbReference type="ARBA" id="ARBA00022840"/>
    </source>
</evidence>
<dbReference type="InterPro" id="IPR036770">
    <property type="entry name" value="Ankyrin_rpt-contain_sf"/>
</dbReference>
<dbReference type="SUPFAM" id="SSF52540">
    <property type="entry name" value="P-loop containing nucleoside triphosphate hydrolases"/>
    <property type="match status" value="1"/>
</dbReference>
<organism evidence="8 9">
    <name type="scientific">Effrenium voratum</name>
    <dbReference type="NCBI Taxonomy" id="2562239"/>
    <lineage>
        <taxon>Eukaryota</taxon>
        <taxon>Sar</taxon>
        <taxon>Alveolata</taxon>
        <taxon>Dinophyceae</taxon>
        <taxon>Suessiales</taxon>
        <taxon>Symbiodiniaceae</taxon>
        <taxon>Effrenium</taxon>
    </lineage>
</organism>
<dbReference type="InterPro" id="IPR027640">
    <property type="entry name" value="Kinesin-like_fam"/>
</dbReference>
<dbReference type="GO" id="GO:0007018">
    <property type="term" value="P:microtubule-based movement"/>
    <property type="evidence" value="ECO:0007669"/>
    <property type="project" value="InterPro"/>
</dbReference>
<dbReference type="InterPro" id="IPR036961">
    <property type="entry name" value="Kinesin_motor_dom_sf"/>
</dbReference>
<dbReference type="SMART" id="SM00129">
    <property type="entry name" value="KISc"/>
    <property type="match status" value="1"/>
</dbReference>
<dbReference type="PROSITE" id="PS50297">
    <property type="entry name" value="ANK_REP_REGION"/>
    <property type="match status" value="1"/>
</dbReference>
<feature type="region of interest" description="Disordered" evidence="6">
    <location>
        <begin position="467"/>
        <end position="504"/>
    </location>
</feature>
<evidence type="ECO:0000256" key="1">
    <source>
        <dbReference type="ARBA" id="ARBA00022741"/>
    </source>
</evidence>
<dbReference type="Pfam" id="PF00225">
    <property type="entry name" value="Kinesin"/>
    <property type="match status" value="1"/>
</dbReference>
<keyword evidence="3" id="KW-0040">ANK repeat</keyword>
<feature type="region of interest" description="Disordered" evidence="6">
    <location>
        <begin position="1"/>
        <end position="82"/>
    </location>
</feature>
<keyword evidence="2 4" id="KW-0067">ATP-binding</keyword>
<dbReference type="PANTHER" id="PTHR47972">
    <property type="entry name" value="KINESIN-LIKE PROTEIN KLP-3"/>
    <property type="match status" value="1"/>
</dbReference>
<dbReference type="PANTHER" id="PTHR47972:SF16">
    <property type="entry name" value="KINESIN-LIKE PROTEIN"/>
    <property type="match status" value="1"/>
</dbReference>
<feature type="coiled-coil region" evidence="5">
    <location>
        <begin position="731"/>
        <end position="843"/>
    </location>
</feature>
<dbReference type="GO" id="GO:0005524">
    <property type="term" value="F:ATP binding"/>
    <property type="evidence" value="ECO:0007669"/>
    <property type="project" value="UniProtKB-UniRule"/>
</dbReference>
<evidence type="ECO:0000259" key="7">
    <source>
        <dbReference type="PROSITE" id="PS50067"/>
    </source>
</evidence>
<dbReference type="Gene3D" id="3.40.850.10">
    <property type="entry name" value="Kinesin motor domain"/>
    <property type="match status" value="1"/>
</dbReference>
<dbReference type="EMBL" id="CAUJNA010002112">
    <property type="protein sequence ID" value="CAJ1390614.1"/>
    <property type="molecule type" value="Genomic_DNA"/>
</dbReference>
<name>A0AA36IPR5_9DINO</name>
<sequence>MGSGSSAAKYQGDSESPAEATVVTVKPRSLHPGNGDVEPKISEDSEQALASESTAATAERTLDTGSERAWSGGAGVGGPATVHLNGAGTSVTLGVRDKQAERQGTGSASLGRDLGDKGGLHSGQRVWVHGLRSSAELNDQEALIVRWDAISGRWVVRFSTGLEKRIRAANLSSSPPASTSPGMNSAKELEQYMLHTNWSAIYQLFYERFGVEGLNRLERGYAVKAAVEMTLSIVAKCFALLRSDPHGRLHCTPLHIAALQSSMEAAEVIVRDSPKVVERTHRESPSALCPLHIAILCGSYSIVELLLDGKANPNVRTLHDVSPLHLAATTSKELCQLLLAYSAESCQHDVMGSNAVHYAATFKQHEVLEILLNTPQAPRLAAEGDQKRVTALHVSCALFSGQTDQLGPMLLLAAGAKPWQSDVSGSSARDVVPYEGGELMKFFESCGDNSKVAAQNWLEDYLLKSRDDATEESDDEDWQEGTTPTGAYEGVPTPTAAVTERGEAARLREEVERLKASLEEKDRRCEELEPLGRQLQHSQEKVQMLEQGARNQQEIFSVQMGLMDQTRAQHQAQLQELKDRHLADKQHWEERSRSELEARLRDAQQEAELKLRDSELRVAELQAEVKQAQVSQAEQMARAFSRTLSETEQANADTNTEELQAELGRLEELCNQERAAAAEACKHYQDVKSAARRISARHGIAWNEAPRSSKKVGENPLQGIEEALGRLQSSAQLQDREAQALHLQMAQLREEADLQRAAKLETDDRCRQMQVEMQQAENQMNAKALQLESELKETLLLQSQAAESRDFEASIALKRAEEAEEKHRSLEASVETLTAQLSQLEGRFIEEQLIRKKYHNQIQDMKGTIRVFCRFRPIGKREHEKGDFQALHKADAFSVDLQRLAPHNDCRRFDFDAVFGAESCQQEVFSDCKDLVQSALDGYNVTIFAYGQTGAGKTHTMYGSNDNPGLAPRSIDSLFHLIRQEESQGRKKFSVKAYMIELYKQDILDLLAEKKDPKEQKPLQVKKDAGRGIMFVEGVSERKIEGPEQLKAVLAEGERRRHTAATAMNSSSSRSHLLLSIIIEATAKDTDQVIYGKITLCDLAGSERPKKSEVSGEALKEAIEINKSLSALGDVIEALSKGSKSIPYRNHKLTMLMQDSLGGSAKTLMFVNCSPASSNCEETMMSLKWATRAKQVTNDVKRNADSKEVARLKQVIALMSQAQSVEEPLAKGGGLAS</sequence>
<feature type="compositionally biased region" description="Acidic residues" evidence="6">
    <location>
        <begin position="469"/>
        <end position="479"/>
    </location>
</feature>
<evidence type="ECO:0000313" key="8">
    <source>
        <dbReference type="EMBL" id="CAJ1390614.1"/>
    </source>
</evidence>
<proteinExistence type="inferred from homology"/>
<dbReference type="SUPFAM" id="SSF48403">
    <property type="entry name" value="Ankyrin repeat"/>
    <property type="match status" value="1"/>
</dbReference>
<dbReference type="PROSITE" id="PS50088">
    <property type="entry name" value="ANK_REPEAT"/>
    <property type="match status" value="1"/>
</dbReference>
<feature type="domain" description="Kinesin motor" evidence="7">
    <location>
        <begin position="864"/>
        <end position="1192"/>
    </location>
</feature>
<dbReference type="Gene3D" id="1.25.40.20">
    <property type="entry name" value="Ankyrin repeat-containing domain"/>
    <property type="match status" value="1"/>
</dbReference>
<feature type="binding site" evidence="4">
    <location>
        <begin position="947"/>
        <end position="954"/>
    </location>
    <ligand>
        <name>ATP</name>
        <dbReference type="ChEBI" id="CHEBI:30616"/>
    </ligand>
</feature>
<keyword evidence="4" id="KW-0505">Motor protein</keyword>
<dbReference type="Pfam" id="PF12796">
    <property type="entry name" value="Ank_2"/>
    <property type="match status" value="1"/>
</dbReference>
<gene>
    <name evidence="8" type="ORF">EVOR1521_LOCUS15977</name>
</gene>
<keyword evidence="5" id="KW-0175">Coiled coil</keyword>
<dbReference type="InterPro" id="IPR002110">
    <property type="entry name" value="Ankyrin_rpt"/>
</dbReference>
<comment type="similarity">
    <text evidence="4">Belongs to the TRAFAC class myosin-kinesin ATPase superfamily. Kinesin family.</text>
</comment>
<dbReference type="InterPro" id="IPR001752">
    <property type="entry name" value="Kinesin_motor_dom"/>
</dbReference>
<evidence type="ECO:0000313" key="9">
    <source>
        <dbReference type="Proteomes" id="UP001178507"/>
    </source>
</evidence>
<dbReference type="PROSITE" id="PS00411">
    <property type="entry name" value="KINESIN_MOTOR_1"/>
    <property type="match status" value="1"/>
</dbReference>
<dbReference type="GO" id="GO:0008017">
    <property type="term" value="F:microtubule binding"/>
    <property type="evidence" value="ECO:0007669"/>
    <property type="project" value="InterPro"/>
</dbReference>
<evidence type="ECO:0000256" key="3">
    <source>
        <dbReference type="PROSITE-ProRule" id="PRU00023"/>
    </source>
</evidence>
<dbReference type="AlphaFoldDB" id="A0AA36IPR5"/>
<dbReference type="InterPro" id="IPR027417">
    <property type="entry name" value="P-loop_NTPase"/>
</dbReference>
<feature type="compositionally biased region" description="Low complexity" evidence="6">
    <location>
        <begin position="47"/>
        <end position="59"/>
    </location>
</feature>
<feature type="coiled-coil region" evidence="5">
    <location>
        <begin position="560"/>
        <end position="676"/>
    </location>
</feature>
<feature type="repeat" description="ANK" evidence="3">
    <location>
        <begin position="286"/>
        <end position="318"/>
    </location>
</feature>
<dbReference type="GO" id="GO:0003777">
    <property type="term" value="F:microtubule motor activity"/>
    <property type="evidence" value="ECO:0007669"/>
    <property type="project" value="InterPro"/>
</dbReference>
<dbReference type="PRINTS" id="PR00380">
    <property type="entry name" value="KINESINHEAVY"/>
</dbReference>
<evidence type="ECO:0000256" key="6">
    <source>
        <dbReference type="SAM" id="MobiDB-lite"/>
    </source>
</evidence>
<accession>A0AA36IPR5</accession>
<dbReference type="SMART" id="SM00248">
    <property type="entry name" value="ANK"/>
    <property type="match status" value="4"/>
</dbReference>
<dbReference type="FunFam" id="3.40.850.10:FF:000113">
    <property type="entry name" value="Kinesin-like protein"/>
    <property type="match status" value="1"/>
</dbReference>
<dbReference type="InterPro" id="IPR019821">
    <property type="entry name" value="Kinesin_motor_CS"/>
</dbReference>
<reference evidence="8" key="1">
    <citation type="submission" date="2023-08" db="EMBL/GenBank/DDBJ databases">
        <authorList>
            <person name="Chen Y."/>
            <person name="Shah S."/>
            <person name="Dougan E. K."/>
            <person name="Thang M."/>
            <person name="Chan C."/>
        </authorList>
    </citation>
    <scope>NUCLEOTIDE SEQUENCE</scope>
</reference>
<comment type="caution">
    <text evidence="8">The sequence shown here is derived from an EMBL/GenBank/DDBJ whole genome shotgun (WGS) entry which is preliminary data.</text>
</comment>
<dbReference type="PROSITE" id="PS50067">
    <property type="entry name" value="KINESIN_MOTOR_2"/>
    <property type="match status" value="1"/>
</dbReference>
<protein>
    <recommendedName>
        <fullName evidence="7">Kinesin motor domain-containing protein</fullName>
    </recommendedName>
</protein>
<dbReference type="Proteomes" id="UP001178507">
    <property type="component" value="Unassembled WGS sequence"/>
</dbReference>
<keyword evidence="9" id="KW-1185">Reference proteome</keyword>
<keyword evidence="1 4" id="KW-0547">Nucleotide-binding</keyword>